<dbReference type="Proteomes" id="UP000276133">
    <property type="component" value="Unassembled WGS sequence"/>
</dbReference>
<comment type="caution">
    <text evidence="2">The sequence shown here is derived from an EMBL/GenBank/DDBJ whole genome shotgun (WGS) entry which is preliminary data.</text>
</comment>
<proteinExistence type="predicted"/>
<sequence>MIKIIIIIQLHNNYFENFKELAFVYTGNDKFIFSAACMPIIIYCDFELYFCKKNLLFSMKL</sequence>
<organism evidence="2 3">
    <name type="scientific">Brachionus plicatilis</name>
    <name type="common">Marine rotifer</name>
    <name type="synonym">Brachionus muelleri</name>
    <dbReference type="NCBI Taxonomy" id="10195"/>
    <lineage>
        <taxon>Eukaryota</taxon>
        <taxon>Metazoa</taxon>
        <taxon>Spiralia</taxon>
        <taxon>Gnathifera</taxon>
        <taxon>Rotifera</taxon>
        <taxon>Eurotatoria</taxon>
        <taxon>Monogononta</taxon>
        <taxon>Pseudotrocha</taxon>
        <taxon>Ploima</taxon>
        <taxon>Brachionidae</taxon>
        <taxon>Brachionus</taxon>
    </lineage>
</organism>
<reference evidence="2 3" key="1">
    <citation type="journal article" date="2018" name="Sci. Rep.">
        <title>Genomic signatures of local adaptation to the degree of environmental predictability in rotifers.</title>
        <authorList>
            <person name="Franch-Gras L."/>
            <person name="Hahn C."/>
            <person name="Garcia-Roger E.M."/>
            <person name="Carmona M.J."/>
            <person name="Serra M."/>
            <person name="Gomez A."/>
        </authorList>
    </citation>
    <scope>NUCLEOTIDE SEQUENCE [LARGE SCALE GENOMIC DNA]</scope>
    <source>
        <strain evidence="2">HYR1</strain>
    </source>
</reference>
<keyword evidence="3" id="KW-1185">Reference proteome</keyword>
<accession>A0A3M7RTU4</accession>
<evidence type="ECO:0000313" key="3">
    <source>
        <dbReference type="Proteomes" id="UP000276133"/>
    </source>
</evidence>
<gene>
    <name evidence="2" type="ORF">BpHYR1_049761</name>
</gene>
<dbReference type="EMBL" id="REGN01002644">
    <property type="protein sequence ID" value="RNA26902.1"/>
    <property type="molecule type" value="Genomic_DNA"/>
</dbReference>
<keyword evidence="1" id="KW-0812">Transmembrane</keyword>
<protein>
    <submittedName>
        <fullName evidence="2">Uncharacterized protein</fullName>
    </submittedName>
</protein>
<dbReference type="AlphaFoldDB" id="A0A3M7RTU4"/>
<feature type="transmembrane region" description="Helical" evidence="1">
    <location>
        <begin position="31"/>
        <end position="51"/>
    </location>
</feature>
<name>A0A3M7RTU4_BRAPC</name>
<evidence type="ECO:0000313" key="2">
    <source>
        <dbReference type="EMBL" id="RNA26902.1"/>
    </source>
</evidence>
<keyword evidence="1" id="KW-1133">Transmembrane helix</keyword>
<evidence type="ECO:0000256" key="1">
    <source>
        <dbReference type="SAM" id="Phobius"/>
    </source>
</evidence>
<keyword evidence="1" id="KW-0472">Membrane</keyword>